<gene>
    <name evidence="2" type="ORF">KDK95_23480</name>
</gene>
<dbReference type="RefSeq" id="WP_212520423.1">
    <property type="nucleotide sequence ID" value="NZ_JAGSOH010000080.1"/>
</dbReference>
<protein>
    <submittedName>
        <fullName evidence="2">Uncharacterized protein</fullName>
    </submittedName>
</protein>
<reference evidence="2" key="1">
    <citation type="submission" date="2021-04" db="EMBL/GenBank/DDBJ databases">
        <title>Genome based classification of Actinospica acidithermotolerans sp. nov., an actinobacterium isolated from an Indonesian hot spring.</title>
        <authorList>
            <person name="Kusuma A.B."/>
            <person name="Putra K.E."/>
            <person name="Nafisah S."/>
            <person name="Loh J."/>
            <person name="Nouioui I."/>
            <person name="Goodfellow M."/>
        </authorList>
    </citation>
    <scope>NUCLEOTIDE SEQUENCE</scope>
    <source>
        <strain evidence="2">MGRD01-02</strain>
    </source>
</reference>
<evidence type="ECO:0000313" key="2">
    <source>
        <dbReference type="EMBL" id="MBR7829289.1"/>
    </source>
</evidence>
<evidence type="ECO:0000256" key="1">
    <source>
        <dbReference type="SAM" id="MobiDB-lite"/>
    </source>
</evidence>
<feature type="compositionally biased region" description="Basic residues" evidence="1">
    <location>
        <begin position="1"/>
        <end position="10"/>
    </location>
</feature>
<feature type="region of interest" description="Disordered" evidence="1">
    <location>
        <begin position="1"/>
        <end position="25"/>
    </location>
</feature>
<feature type="region of interest" description="Disordered" evidence="1">
    <location>
        <begin position="72"/>
        <end position="101"/>
    </location>
</feature>
<sequence length="115" mass="12395">MRFSPRRPKREHGDDRSGAVGRVVPDSTAAVSVAAREEARKGTAAADPVIGFTPEGQMLAGSVVDGEFVAAESGATPEKIERKKSDDPVESGELPGENEPMKHVWWARRRRSGRG</sequence>
<accession>A0A941IJC1</accession>
<dbReference type="Proteomes" id="UP000676325">
    <property type="component" value="Unassembled WGS sequence"/>
</dbReference>
<keyword evidence="3" id="KW-1185">Reference proteome</keyword>
<dbReference type="AlphaFoldDB" id="A0A941IJC1"/>
<comment type="caution">
    <text evidence="2">The sequence shown here is derived from an EMBL/GenBank/DDBJ whole genome shotgun (WGS) entry which is preliminary data.</text>
</comment>
<dbReference type="EMBL" id="JAGSOH010000080">
    <property type="protein sequence ID" value="MBR7829289.1"/>
    <property type="molecule type" value="Genomic_DNA"/>
</dbReference>
<proteinExistence type="predicted"/>
<feature type="compositionally biased region" description="Basic and acidic residues" evidence="1">
    <location>
        <begin position="78"/>
        <end position="87"/>
    </location>
</feature>
<name>A0A941IJC1_9ACTN</name>
<evidence type="ECO:0000313" key="3">
    <source>
        <dbReference type="Proteomes" id="UP000676325"/>
    </source>
</evidence>
<organism evidence="2 3">
    <name type="scientific">Actinospica acidithermotolerans</name>
    <dbReference type="NCBI Taxonomy" id="2828514"/>
    <lineage>
        <taxon>Bacteria</taxon>
        <taxon>Bacillati</taxon>
        <taxon>Actinomycetota</taxon>
        <taxon>Actinomycetes</taxon>
        <taxon>Catenulisporales</taxon>
        <taxon>Actinospicaceae</taxon>
        <taxon>Actinospica</taxon>
    </lineage>
</organism>